<keyword evidence="1" id="KW-1133">Transmembrane helix</keyword>
<reference evidence="3 4" key="1">
    <citation type="journal article" date="2018" name="Sci. Rep.">
        <title>Genomic signatures of local adaptation to the degree of environmental predictability in rotifers.</title>
        <authorList>
            <person name="Franch-Gras L."/>
            <person name="Hahn C."/>
            <person name="Garcia-Roger E.M."/>
            <person name="Carmona M.J."/>
            <person name="Serra M."/>
            <person name="Gomez A."/>
        </authorList>
    </citation>
    <scope>NUCLEOTIDE SEQUENCE [LARGE SCALE GENOMIC DNA]</scope>
    <source>
        <strain evidence="3">HYR1</strain>
    </source>
</reference>
<proteinExistence type="predicted"/>
<feature type="signal peptide" evidence="2">
    <location>
        <begin position="1"/>
        <end position="19"/>
    </location>
</feature>
<comment type="caution">
    <text evidence="3">The sequence shown here is derived from an EMBL/GenBank/DDBJ whole genome shotgun (WGS) entry which is preliminary data.</text>
</comment>
<keyword evidence="1" id="KW-0472">Membrane</keyword>
<protein>
    <submittedName>
        <fullName evidence="3">Uncharacterized protein</fullName>
    </submittedName>
</protein>
<evidence type="ECO:0000256" key="2">
    <source>
        <dbReference type="SAM" id="SignalP"/>
    </source>
</evidence>
<accession>A0A3M7QX01</accession>
<dbReference type="AlphaFoldDB" id="A0A3M7QX01"/>
<dbReference type="EMBL" id="REGN01004851">
    <property type="protein sequence ID" value="RNA15900.1"/>
    <property type="molecule type" value="Genomic_DNA"/>
</dbReference>
<keyword evidence="1" id="KW-0812">Transmembrane</keyword>
<sequence>MNLAILVNILIWQLNSAGADSTSIIEIIKFKSNNSERVTTSQNFRNSDQNGMGQIINLIFSFLNSQALNSEIENSEAKSLVQGTKELTISPECPCCERQNATFTCKNCTENCLCKCKPVVEQTTNDSDLSKTNFDVSINVYTLMLSIGMPCLSIVMIIFTLISLTYCCKSRFIGHSTSGSQVHTEATNAFENPNLSFVYVDFDENYQSNKKEEPPKYNEIFTSSQQVDKLPTYNSFREKIAKNINFQDRKY</sequence>
<keyword evidence="4" id="KW-1185">Reference proteome</keyword>
<gene>
    <name evidence="3" type="ORF">BpHYR1_053392</name>
</gene>
<keyword evidence="2" id="KW-0732">Signal</keyword>
<dbReference type="Proteomes" id="UP000276133">
    <property type="component" value="Unassembled WGS sequence"/>
</dbReference>
<evidence type="ECO:0000313" key="3">
    <source>
        <dbReference type="EMBL" id="RNA15900.1"/>
    </source>
</evidence>
<feature type="chain" id="PRO_5018290322" evidence="2">
    <location>
        <begin position="20"/>
        <end position="251"/>
    </location>
</feature>
<dbReference type="OrthoDB" id="10419108at2759"/>
<feature type="transmembrane region" description="Helical" evidence="1">
    <location>
        <begin position="140"/>
        <end position="162"/>
    </location>
</feature>
<organism evidence="3 4">
    <name type="scientific">Brachionus plicatilis</name>
    <name type="common">Marine rotifer</name>
    <name type="synonym">Brachionus muelleri</name>
    <dbReference type="NCBI Taxonomy" id="10195"/>
    <lineage>
        <taxon>Eukaryota</taxon>
        <taxon>Metazoa</taxon>
        <taxon>Spiralia</taxon>
        <taxon>Gnathifera</taxon>
        <taxon>Rotifera</taxon>
        <taxon>Eurotatoria</taxon>
        <taxon>Monogononta</taxon>
        <taxon>Pseudotrocha</taxon>
        <taxon>Ploima</taxon>
        <taxon>Brachionidae</taxon>
        <taxon>Brachionus</taxon>
    </lineage>
</organism>
<name>A0A3M7QX01_BRAPC</name>
<evidence type="ECO:0000256" key="1">
    <source>
        <dbReference type="SAM" id="Phobius"/>
    </source>
</evidence>
<evidence type="ECO:0000313" key="4">
    <source>
        <dbReference type="Proteomes" id="UP000276133"/>
    </source>
</evidence>